<dbReference type="CDD" id="cd09877">
    <property type="entry name" value="PIN_YacL-like"/>
    <property type="match status" value="1"/>
</dbReference>
<name>A0AAE2SD74_9BACT</name>
<keyword evidence="3" id="KW-1185">Reference proteome</keyword>
<proteinExistence type="predicted"/>
<organism evidence="2 3">
    <name type="scientific">Oceaniferula flava</name>
    <dbReference type="NCBI Taxonomy" id="2800421"/>
    <lineage>
        <taxon>Bacteria</taxon>
        <taxon>Pseudomonadati</taxon>
        <taxon>Verrucomicrobiota</taxon>
        <taxon>Verrucomicrobiia</taxon>
        <taxon>Verrucomicrobiales</taxon>
        <taxon>Verrucomicrobiaceae</taxon>
        <taxon>Oceaniferula</taxon>
    </lineage>
</organism>
<dbReference type="EMBL" id="JAENIG010000006">
    <property type="protein sequence ID" value="MBK1855247.1"/>
    <property type="molecule type" value="Genomic_DNA"/>
</dbReference>
<evidence type="ECO:0000256" key="1">
    <source>
        <dbReference type="SAM" id="Phobius"/>
    </source>
</evidence>
<dbReference type="InterPro" id="IPR029060">
    <property type="entry name" value="PIN-like_dom_sf"/>
</dbReference>
<protein>
    <recommendedName>
        <fullName evidence="4">TRAM domain-containing protein</fullName>
    </recommendedName>
</protein>
<dbReference type="Gene3D" id="3.40.50.1010">
    <property type="entry name" value="5'-nuclease"/>
    <property type="match status" value="1"/>
</dbReference>
<reference evidence="2" key="1">
    <citation type="submission" date="2021-01" db="EMBL/GenBank/DDBJ databases">
        <title>Modified the classification status of verrucomicrobia.</title>
        <authorList>
            <person name="Feng X."/>
        </authorList>
    </citation>
    <scope>NUCLEOTIDE SEQUENCE</scope>
    <source>
        <strain evidence="2">5K15</strain>
    </source>
</reference>
<dbReference type="SUPFAM" id="SSF88723">
    <property type="entry name" value="PIN domain-like"/>
    <property type="match status" value="1"/>
</dbReference>
<evidence type="ECO:0000313" key="2">
    <source>
        <dbReference type="EMBL" id="MBK1855247.1"/>
    </source>
</evidence>
<evidence type="ECO:0000313" key="3">
    <source>
        <dbReference type="Proteomes" id="UP000634206"/>
    </source>
</evidence>
<keyword evidence="1" id="KW-1133">Transmembrane helix</keyword>
<dbReference type="RefSeq" id="WP_309489861.1">
    <property type="nucleotide sequence ID" value="NZ_JAENIG010000006.1"/>
</dbReference>
<feature type="transmembrane region" description="Helical" evidence="1">
    <location>
        <begin position="109"/>
        <end position="131"/>
    </location>
</feature>
<keyword evidence="1" id="KW-0812">Transmembrane</keyword>
<keyword evidence="1" id="KW-0472">Membrane</keyword>
<sequence>MRSVNTARLVYLLVCELAGAGIANFAGGPDMIWVGIVIGLVVAAFFILVESLMKQFTLRGFSNATVGLLIGLFCAWLLSRVGVLDLLETMMSVNEKGRTTALKPEHIDAIILGMNVTLFSSLGFLGAVLALRSGGDDFSLLIPYVRFHRESTPGPPLLLDAHVIADSRLYGVLNAGFLEGNLIIPRFILEELHIMANSPSSSRRARGLRGLETLERLQKNDHFRINIHDSEAGSNSDTHDARLMHTCRLLTARLLTTDENLTKAARLQGVTVLNINDLNQALKPKIAVGERIRLPLVRAGKDEHQAVGYLPDGSMIVVNNAVNKINTTQDVTVISTLETEAGLMVFAELFELDN</sequence>
<feature type="transmembrane region" description="Helical" evidence="1">
    <location>
        <begin position="9"/>
        <end position="26"/>
    </location>
</feature>
<comment type="caution">
    <text evidence="2">The sequence shown here is derived from an EMBL/GenBank/DDBJ whole genome shotgun (WGS) entry which is preliminary data.</text>
</comment>
<evidence type="ECO:0008006" key="4">
    <source>
        <dbReference type="Google" id="ProtNLM"/>
    </source>
</evidence>
<feature type="transmembrane region" description="Helical" evidence="1">
    <location>
        <begin position="61"/>
        <end position="79"/>
    </location>
</feature>
<gene>
    <name evidence="2" type="ORF">JIN83_09780</name>
</gene>
<feature type="transmembrane region" description="Helical" evidence="1">
    <location>
        <begin position="32"/>
        <end position="49"/>
    </location>
</feature>
<dbReference type="Proteomes" id="UP000634206">
    <property type="component" value="Unassembled WGS sequence"/>
</dbReference>
<dbReference type="AlphaFoldDB" id="A0AAE2SD74"/>
<accession>A0AAE2SD74</accession>